<evidence type="ECO:0000313" key="2">
    <source>
        <dbReference type="EMBL" id="CAA9332661.1"/>
    </source>
</evidence>
<dbReference type="InterPro" id="IPR000014">
    <property type="entry name" value="PAS"/>
</dbReference>
<dbReference type="Gene3D" id="3.30.450.20">
    <property type="entry name" value="PAS domain"/>
    <property type="match status" value="1"/>
</dbReference>
<dbReference type="CDD" id="cd00130">
    <property type="entry name" value="PAS"/>
    <property type="match status" value="1"/>
</dbReference>
<feature type="non-terminal residue" evidence="2">
    <location>
        <position position="83"/>
    </location>
</feature>
<gene>
    <name evidence="2" type="ORF">AVDCRST_MAG61-2980</name>
</gene>
<dbReference type="InterPro" id="IPR035965">
    <property type="entry name" value="PAS-like_dom_sf"/>
</dbReference>
<dbReference type="PROSITE" id="PS50112">
    <property type="entry name" value="PAS"/>
    <property type="match status" value="1"/>
</dbReference>
<evidence type="ECO:0000259" key="1">
    <source>
        <dbReference type="PROSITE" id="PS50112"/>
    </source>
</evidence>
<protein>
    <submittedName>
        <fullName evidence="2">Uncharacterized, RsbU-domain-containing protein</fullName>
    </submittedName>
</protein>
<reference evidence="2" key="1">
    <citation type="submission" date="2020-02" db="EMBL/GenBank/DDBJ databases">
        <authorList>
            <person name="Meier V. D."/>
        </authorList>
    </citation>
    <scope>NUCLEOTIDE SEQUENCE</scope>
    <source>
        <strain evidence="2">AVDCRST_MAG61</strain>
    </source>
</reference>
<proteinExistence type="predicted"/>
<dbReference type="SUPFAM" id="SSF55785">
    <property type="entry name" value="PYP-like sensor domain (PAS domain)"/>
    <property type="match status" value="1"/>
</dbReference>
<feature type="domain" description="PAS" evidence="1">
    <location>
        <begin position="31"/>
        <end position="76"/>
    </location>
</feature>
<sequence>MHARGRALAGGDGQAVRLLGAAYDTTGEREGATRVTRVLEAMPAGFYSLDREWRFTHVNAEAERLLGRTRDDLLGEVLWDAWP</sequence>
<name>A0A6J4LHX2_9ACTN</name>
<dbReference type="NCBIfam" id="TIGR00229">
    <property type="entry name" value="sensory_box"/>
    <property type="match status" value="1"/>
</dbReference>
<organism evidence="2">
    <name type="scientific">uncultured Friedmanniella sp</name>
    <dbReference type="NCBI Taxonomy" id="335381"/>
    <lineage>
        <taxon>Bacteria</taxon>
        <taxon>Bacillati</taxon>
        <taxon>Actinomycetota</taxon>
        <taxon>Actinomycetes</taxon>
        <taxon>Propionibacteriales</taxon>
        <taxon>Nocardioidaceae</taxon>
        <taxon>Friedmanniella</taxon>
        <taxon>environmental samples</taxon>
    </lineage>
</organism>
<dbReference type="Pfam" id="PF08448">
    <property type="entry name" value="PAS_4"/>
    <property type="match status" value="1"/>
</dbReference>
<dbReference type="EMBL" id="CADCTT010000361">
    <property type="protein sequence ID" value="CAA9332661.1"/>
    <property type="molecule type" value="Genomic_DNA"/>
</dbReference>
<dbReference type="InterPro" id="IPR013656">
    <property type="entry name" value="PAS_4"/>
</dbReference>
<accession>A0A6J4LHX2</accession>
<dbReference type="AlphaFoldDB" id="A0A6J4LHX2"/>